<dbReference type="InterPro" id="IPR016186">
    <property type="entry name" value="C-type_lectin-like/link_sf"/>
</dbReference>
<dbReference type="Gene3D" id="3.10.100.10">
    <property type="entry name" value="Mannose-Binding Protein A, subunit A"/>
    <property type="match status" value="2"/>
</dbReference>
<evidence type="ECO:0008006" key="14">
    <source>
        <dbReference type="Google" id="ProtNLM"/>
    </source>
</evidence>
<feature type="disulfide bond" evidence="9">
    <location>
        <begin position="194"/>
        <end position="215"/>
    </location>
</feature>
<evidence type="ECO:0000256" key="4">
    <source>
        <dbReference type="ARBA" id="ARBA00022737"/>
    </source>
</evidence>
<evidence type="ECO:0000259" key="11">
    <source>
        <dbReference type="PROSITE" id="PS50963"/>
    </source>
</evidence>
<dbReference type="Pfam" id="PF07686">
    <property type="entry name" value="V-set"/>
    <property type="match status" value="1"/>
</dbReference>
<organism evidence="12 13">
    <name type="scientific">Coilia grayii</name>
    <name type="common">Gray's grenadier anchovy</name>
    <dbReference type="NCBI Taxonomy" id="363190"/>
    <lineage>
        <taxon>Eukaryota</taxon>
        <taxon>Metazoa</taxon>
        <taxon>Chordata</taxon>
        <taxon>Craniata</taxon>
        <taxon>Vertebrata</taxon>
        <taxon>Euteleostomi</taxon>
        <taxon>Actinopterygii</taxon>
        <taxon>Neopterygii</taxon>
        <taxon>Teleostei</taxon>
        <taxon>Clupei</taxon>
        <taxon>Clupeiformes</taxon>
        <taxon>Clupeoidei</taxon>
        <taxon>Engraulidae</taxon>
        <taxon>Coilinae</taxon>
        <taxon>Coilia</taxon>
    </lineage>
</organism>
<evidence type="ECO:0000313" key="13">
    <source>
        <dbReference type="Proteomes" id="UP001591681"/>
    </source>
</evidence>
<evidence type="ECO:0000256" key="9">
    <source>
        <dbReference type="PROSITE-ProRule" id="PRU00323"/>
    </source>
</evidence>
<dbReference type="InterPro" id="IPR016187">
    <property type="entry name" value="CTDL_fold"/>
</dbReference>
<dbReference type="Proteomes" id="UP001591681">
    <property type="component" value="Unassembled WGS sequence"/>
</dbReference>
<comment type="similarity">
    <text evidence="8">Belongs to the HAPLN family.</text>
</comment>
<dbReference type="CDD" id="cd03519">
    <property type="entry name" value="Link_domain_HAPLN_module_2"/>
    <property type="match status" value="1"/>
</dbReference>
<dbReference type="SUPFAM" id="SSF56436">
    <property type="entry name" value="C-type lectin-like"/>
    <property type="match status" value="2"/>
</dbReference>
<evidence type="ECO:0000259" key="10">
    <source>
        <dbReference type="PROSITE" id="PS50835"/>
    </source>
</evidence>
<dbReference type="SMART" id="SM00445">
    <property type="entry name" value="LINK"/>
    <property type="match status" value="2"/>
</dbReference>
<evidence type="ECO:0000256" key="1">
    <source>
        <dbReference type="ARBA" id="ARBA00004498"/>
    </source>
</evidence>
<accession>A0ABD1JB28</accession>
<feature type="domain" description="Ig-like" evidence="10">
    <location>
        <begin position="39"/>
        <end position="145"/>
    </location>
</feature>
<dbReference type="InterPro" id="IPR000538">
    <property type="entry name" value="Link_dom"/>
</dbReference>
<evidence type="ECO:0000256" key="7">
    <source>
        <dbReference type="ARBA" id="ARBA00023319"/>
    </source>
</evidence>
<dbReference type="FunFam" id="3.10.100.10:FF:000001">
    <property type="entry name" value="Hyaluronan proteoglycan link protein 1"/>
    <property type="match status" value="1"/>
</dbReference>
<dbReference type="InterPro" id="IPR013106">
    <property type="entry name" value="Ig_V-set"/>
</dbReference>
<dbReference type="AlphaFoldDB" id="A0ABD1JB28"/>
<dbReference type="PROSITE" id="PS01241">
    <property type="entry name" value="LINK_1"/>
    <property type="match status" value="2"/>
</dbReference>
<keyword evidence="6" id="KW-0373">Hyaluronic acid</keyword>
<dbReference type="GO" id="GO:0005540">
    <property type="term" value="F:hyaluronic acid binding"/>
    <property type="evidence" value="ECO:0007669"/>
    <property type="project" value="UniProtKB-KW"/>
</dbReference>
<feature type="domain" description="Link" evidence="11">
    <location>
        <begin position="243"/>
        <end position="338"/>
    </location>
</feature>
<evidence type="ECO:0000256" key="8">
    <source>
        <dbReference type="ARBA" id="ARBA00038272"/>
    </source>
</evidence>
<keyword evidence="5 9" id="KW-1015">Disulfide bond</keyword>
<evidence type="ECO:0000256" key="3">
    <source>
        <dbReference type="ARBA" id="ARBA00022530"/>
    </source>
</evidence>
<dbReference type="SMART" id="SM00409">
    <property type="entry name" value="IG"/>
    <property type="match status" value="1"/>
</dbReference>
<dbReference type="Pfam" id="PF00193">
    <property type="entry name" value="Xlink"/>
    <property type="match status" value="2"/>
</dbReference>
<dbReference type="FunFam" id="3.10.100.10:FF:000002">
    <property type="entry name" value="Hyaluronan proteoglycan link protein 1"/>
    <property type="match status" value="1"/>
</dbReference>
<feature type="domain" description="Link" evidence="11">
    <location>
        <begin position="148"/>
        <end position="242"/>
    </location>
</feature>
<evidence type="ECO:0000313" key="12">
    <source>
        <dbReference type="EMBL" id="KAL2084379.1"/>
    </source>
</evidence>
<sequence>MCECLSIRTLRTSLISDKTLSNPCALSLGEKKLHYLVEPPVYAEVSAPRGGNATLPCVMQTKPPHYKIKWVKLEPHHQGVENIVLITNGHAQKHYGALGPRASLRAAHPLDASLRITNLELGDGGEYRCELINGIEDEKVEITLSIDGVVFPYSKHGRYKLNFAQAKTACAEQDAIMATQKQLYTAWTEGLDWCNAGWLSDGTVQYPILHPRPACRGDLLPGIRSYGARHKIKDHFDTFCFTSATSGTVFYLGGSFNFAEAERACRGDGGELARVGQLYAAWRFQGLDQCNGGWLRDGSVRFPITAPRKHCGGLPEPGVRSFGYPSKTQRLYGAYCYR</sequence>
<dbReference type="EMBL" id="JBHFQA010000017">
    <property type="protein sequence ID" value="KAL2084379.1"/>
    <property type="molecule type" value="Genomic_DNA"/>
</dbReference>
<dbReference type="InterPro" id="IPR036179">
    <property type="entry name" value="Ig-like_dom_sf"/>
</dbReference>
<comment type="subcellular location">
    <subcellularLocation>
        <location evidence="1">Secreted</location>
        <location evidence="1">Extracellular space</location>
        <location evidence="1">Extracellular matrix</location>
    </subcellularLocation>
</comment>
<evidence type="ECO:0000256" key="5">
    <source>
        <dbReference type="ARBA" id="ARBA00023157"/>
    </source>
</evidence>
<reference evidence="12 13" key="1">
    <citation type="submission" date="2024-09" db="EMBL/GenBank/DDBJ databases">
        <title>A chromosome-level genome assembly of Gray's grenadier anchovy, Coilia grayii.</title>
        <authorList>
            <person name="Fu Z."/>
        </authorList>
    </citation>
    <scope>NUCLEOTIDE SEQUENCE [LARGE SCALE GENOMIC DNA]</scope>
    <source>
        <strain evidence="12">G4</strain>
        <tissue evidence="12">Muscle</tissue>
    </source>
</reference>
<dbReference type="PRINTS" id="PR01265">
    <property type="entry name" value="LINKMODULE"/>
</dbReference>
<dbReference type="PANTHER" id="PTHR22804">
    <property type="entry name" value="AGGRECAN/VERSICAN PROTEOGLYCAN"/>
    <property type="match status" value="1"/>
</dbReference>
<proteinExistence type="inferred from homology"/>
<evidence type="ECO:0000256" key="2">
    <source>
        <dbReference type="ARBA" id="ARBA00022525"/>
    </source>
</evidence>
<dbReference type="InterPro" id="IPR003599">
    <property type="entry name" value="Ig_sub"/>
</dbReference>
<keyword evidence="4" id="KW-0677">Repeat</keyword>
<comment type="caution">
    <text evidence="12">The sequence shown here is derived from an EMBL/GenBank/DDBJ whole genome shotgun (WGS) entry which is preliminary data.</text>
</comment>
<keyword evidence="7" id="KW-0393">Immunoglobulin domain</keyword>
<dbReference type="InterPro" id="IPR050691">
    <property type="entry name" value="Hyaluronan_bind_Proteoglycan"/>
</dbReference>
<dbReference type="SUPFAM" id="SSF48726">
    <property type="entry name" value="Immunoglobulin"/>
    <property type="match status" value="1"/>
</dbReference>
<protein>
    <recommendedName>
        <fullName evidence="14">Hyaluronan and proteoglycan link protein 2</fullName>
    </recommendedName>
</protein>
<keyword evidence="3" id="KW-0272">Extracellular matrix</keyword>
<gene>
    <name evidence="12" type="ORF">ACEWY4_019897</name>
</gene>
<dbReference type="SMART" id="SM00406">
    <property type="entry name" value="IGv"/>
    <property type="match status" value="1"/>
</dbReference>
<comment type="caution">
    <text evidence="9">Lacks conserved residue(s) required for the propagation of feature annotation.</text>
</comment>
<dbReference type="InterPro" id="IPR013783">
    <property type="entry name" value="Ig-like_fold"/>
</dbReference>
<dbReference type="Gene3D" id="2.60.40.10">
    <property type="entry name" value="Immunoglobulins"/>
    <property type="match status" value="1"/>
</dbReference>
<feature type="disulfide bond" evidence="9">
    <location>
        <begin position="290"/>
        <end position="311"/>
    </location>
</feature>
<evidence type="ECO:0000256" key="6">
    <source>
        <dbReference type="ARBA" id="ARBA00023290"/>
    </source>
</evidence>
<keyword evidence="13" id="KW-1185">Reference proteome</keyword>
<dbReference type="PROSITE" id="PS50963">
    <property type="entry name" value="LINK_2"/>
    <property type="match status" value="2"/>
</dbReference>
<dbReference type="InterPro" id="IPR007110">
    <property type="entry name" value="Ig-like_dom"/>
</dbReference>
<dbReference type="PANTHER" id="PTHR22804:SF8">
    <property type="entry name" value="HYALURONAN AND PROTEOGLYCAN LINK PROTEIN 2"/>
    <property type="match status" value="1"/>
</dbReference>
<keyword evidence="2" id="KW-0964">Secreted</keyword>
<name>A0ABD1JB28_9TELE</name>
<dbReference type="PROSITE" id="PS50835">
    <property type="entry name" value="IG_LIKE"/>
    <property type="match status" value="1"/>
</dbReference>